<protein>
    <submittedName>
        <fullName evidence="1">Uncharacterized protein</fullName>
    </submittedName>
</protein>
<organism evidence="1 2">
    <name type="scientific">Plasmodium reichenowi</name>
    <dbReference type="NCBI Taxonomy" id="5854"/>
    <lineage>
        <taxon>Eukaryota</taxon>
        <taxon>Sar</taxon>
        <taxon>Alveolata</taxon>
        <taxon>Apicomplexa</taxon>
        <taxon>Aconoidasida</taxon>
        <taxon>Haemosporida</taxon>
        <taxon>Plasmodiidae</taxon>
        <taxon>Plasmodium</taxon>
        <taxon>Plasmodium (Laverania)</taxon>
    </lineage>
</organism>
<evidence type="ECO:0000313" key="2">
    <source>
        <dbReference type="Proteomes" id="UP000027581"/>
    </source>
</evidence>
<accession>A0A060RYG9</accession>
<evidence type="ECO:0000313" key="1">
    <source>
        <dbReference type="EMBL" id="CDO64615.1"/>
    </source>
</evidence>
<sequence>MDKLTLEAFYVKKKKSFKYIYYKLKSQIMLAKENKRTNNMGRSFEDTLLAMLFLSSNYYIMNNKNIFLKHLNKYYKGIKKVKFPTDNKNNTEVYKILLKRISYRIYNIFLKTMKNKEREDTPDVKYTLYNINKNKNIQEEYLCNISEKYFKPLLSYITINKGSFLIMEFYNISSIFIRQYKFFTNMKENNKHIIYDTFFL</sequence>
<reference evidence="1" key="1">
    <citation type="submission" date="2014-01" db="EMBL/GenBank/DDBJ databases">
        <authorList>
            <person name="Aslett M."/>
        </authorList>
    </citation>
    <scope>NUCLEOTIDE SEQUENCE</scope>
    <source>
        <strain evidence="1">CDC</strain>
    </source>
</reference>
<gene>
    <name evidence="1" type="ORF">PRCDC_1017800</name>
</gene>
<dbReference type="Proteomes" id="UP000027581">
    <property type="component" value="Unassembled WGS sequence"/>
</dbReference>
<dbReference type="VEuPathDB" id="PlasmoDB:PRG01_1016900"/>
<keyword evidence="2" id="KW-1185">Reference proteome</keyword>
<dbReference type="AlphaFoldDB" id="A0A060RYG9"/>
<dbReference type="VEuPathDB" id="PlasmoDB:PRCDC_1017800"/>
<reference evidence="1" key="2">
    <citation type="submission" date="2014-05" db="EMBL/GenBank/DDBJ databases">
        <title>The genome sequences of chimpanzee malaria parasites reveal the path to human adaptation.</title>
        <authorList>
            <person name="Otto T.D."/>
            <person name="Rayner J.C."/>
            <person name="Boehme U."/>
            <person name="Pain A."/>
            <person name="Spottiswoode N."/>
            <person name="Sanders M."/>
            <person name="Quail M."/>
            <person name="Ollomo B."/>
            <person name="Renaud F."/>
            <person name="Thomas A.W."/>
            <person name="Prugnolle F."/>
            <person name="Conway D.J."/>
            <person name="Newbold C."/>
            <person name="Berriman M."/>
        </authorList>
    </citation>
    <scope>NUCLEOTIDE SEQUENCE [LARGE SCALE GENOMIC DNA]</scope>
    <source>
        <strain evidence="1">CDC</strain>
    </source>
</reference>
<name>A0A060RYG9_PLARE</name>
<proteinExistence type="predicted"/>
<dbReference type="EMBL" id="HG810771">
    <property type="protein sequence ID" value="CDO64615.1"/>
    <property type="molecule type" value="Genomic_DNA"/>
</dbReference>